<accession>A0AA35WWD8</accession>
<name>A0AA35WWD8_GEOBA</name>
<reference evidence="1" key="1">
    <citation type="submission" date="2023-03" db="EMBL/GenBank/DDBJ databases">
        <authorList>
            <person name="Steffen K."/>
            <person name="Cardenas P."/>
        </authorList>
    </citation>
    <scope>NUCLEOTIDE SEQUENCE</scope>
</reference>
<evidence type="ECO:0000313" key="2">
    <source>
        <dbReference type="Proteomes" id="UP001174909"/>
    </source>
</evidence>
<dbReference type="Proteomes" id="UP001174909">
    <property type="component" value="Unassembled WGS sequence"/>
</dbReference>
<proteinExistence type="predicted"/>
<sequence>MTSWPGSKTARRCLIWRASSWTLRRCSAATWT</sequence>
<protein>
    <submittedName>
        <fullName evidence="1">Uncharacterized protein</fullName>
    </submittedName>
</protein>
<keyword evidence="2" id="KW-1185">Reference proteome</keyword>
<comment type="caution">
    <text evidence="1">The sequence shown here is derived from an EMBL/GenBank/DDBJ whole genome shotgun (WGS) entry which is preliminary data.</text>
</comment>
<dbReference type="AlphaFoldDB" id="A0AA35WWD8"/>
<organism evidence="1 2">
    <name type="scientific">Geodia barretti</name>
    <name type="common">Barrett's horny sponge</name>
    <dbReference type="NCBI Taxonomy" id="519541"/>
    <lineage>
        <taxon>Eukaryota</taxon>
        <taxon>Metazoa</taxon>
        <taxon>Porifera</taxon>
        <taxon>Demospongiae</taxon>
        <taxon>Heteroscleromorpha</taxon>
        <taxon>Tetractinellida</taxon>
        <taxon>Astrophorina</taxon>
        <taxon>Geodiidae</taxon>
        <taxon>Geodia</taxon>
    </lineage>
</organism>
<evidence type="ECO:0000313" key="1">
    <source>
        <dbReference type="EMBL" id="CAI8035274.1"/>
    </source>
</evidence>
<gene>
    <name evidence="1" type="ORF">GBAR_LOCUS19812</name>
</gene>
<dbReference type="EMBL" id="CASHTH010002788">
    <property type="protein sequence ID" value="CAI8035274.1"/>
    <property type="molecule type" value="Genomic_DNA"/>
</dbReference>